<dbReference type="RefSeq" id="WP_380205865.1">
    <property type="nucleotide sequence ID" value="NZ_JBHTEK010000001.1"/>
</dbReference>
<feature type="region of interest" description="Disordered" evidence="1">
    <location>
        <begin position="50"/>
        <end position="77"/>
    </location>
</feature>
<dbReference type="SUPFAM" id="SSF53927">
    <property type="entry name" value="Cytidine deaminase-like"/>
    <property type="match status" value="1"/>
</dbReference>
<keyword evidence="3" id="KW-1185">Reference proteome</keyword>
<organism evidence="2 3">
    <name type="scientific">Hymenobacter humi</name>
    <dbReference type="NCBI Taxonomy" id="1411620"/>
    <lineage>
        <taxon>Bacteria</taxon>
        <taxon>Pseudomonadati</taxon>
        <taxon>Bacteroidota</taxon>
        <taxon>Cytophagia</taxon>
        <taxon>Cytophagales</taxon>
        <taxon>Hymenobacteraceae</taxon>
        <taxon>Hymenobacter</taxon>
    </lineage>
</organism>
<dbReference type="Proteomes" id="UP001596513">
    <property type="component" value="Unassembled WGS sequence"/>
</dbReference>
<feature type="compositionally biased region" description="Basic and acidic residues" evidence="1">
    <location>
        <begin position="63"/>
        <end position="77"/>
    </location>
</feature>
<proteinExistence type="predicted"/>
<dbReference type="Gene3D" id="3.40.140.10">
    <property type="entry name" value="Cytidine Deaminase, domain 2"/>
    <property type="match status" value="1"/>
</dbReference>
<dbReference type="InterPro" id="IPR016193">
    <property type="entry name" value="Cytidine_deaminase-like"/>
</dbReference>
<evidence type="ECO:0000313" key="2">
    <source>
        <dbReference type="EMBL" id="MFC7670446.1"/>
    </source>
</evidence>
<accession>A0ABW2UD90</accession>
<gene>
    <name evidence="2" type="ORF">ACFQT0_26040</name>
</gene>
<comment type="caution">
    <text evidence="2">The sequence shown here is derived from an EMBL/GenBank/DDBJ whole genome shotgun (WGS) entry which is preliminary data.</text>
</comment>
<dbReference type="EMBL" id="JBHTEK010000001">
    <property type="protein sequence ID" value="MFC7670446.1"/>
    <property type="molecule type" value="Genomic_DNA"/>
</dbReference>
<reference evidence="3" key="1">
    <citation type="journal article" date="2019" name="Int. J. Syst. Evol. Microbiol.">
        <title>The Global Catalogue of Microorganisms (GCM) 10K type strain sequencing project: providing services to taxonomists for standard genome sequencing and annotation.</title>
        <authorList>
            <consortium name="The Broad Institute Genomics Platform"/>
            <consortium name="The Broad Institute Genome Sequencing Center for Infectious Disease"/>
            <person name="Wu L."/>
            <person name="Ma J."/>
        </authorList>
    </citation>
    <scope>NUCLEOTIDE SEQUENCE [LARGE SCALE GENOMIC DNA]</scope>
    <source>
        <strain evidence="3">JCM 19635</strain>
    </source>
</reference>
<evidence type="ECO:0000313" key="3">
    <source>
        <dbReference type="Proteomes" id="UP001596513"/>
    </source>
</evidence>
<protein>
    <submittedName>
        <fullName evidence="2">Deaminase</fullName>
    </submittedName>
</protein>
<sequence>MSDPHRPGSNYHDRRLFHAPSLAEAEKALSAEEIPIGAVVVFEKQIIGRGYNQTEQAARRNGPRRDAGPDGRRQPPG</sequence>
<name>A0ABW2UD90_9BACT</name>
<evidence type="ECO:0000256" key="1">
    <source>
        <dbReference type="SAM" id="MobiDB-lite"/>
    </source>
</evidence>